<keyword evidence="3" id="KW-1185">Reference proteome</keyword>
<reference evidence="3" key="1">
    <citation type="submission" date="2012-12" db="EMBL/GenBank/DDBJ databases">
        <authorList>
            <person name="Hellsten U."/>
            <person name="Grimwood J."/>
            <person name="Chapman J.A."/>
            <person name="Shapiro H."/>
            <person name="Aerts A."/>
            <person name="Otillar R.P."/>
            <person name="Terry A.Y."/>
            <person name="Boore J.L."/>
            <person name="Simakov O."/>
            <person name="Marletaz F."/>
            <person name="Cho S.-J."/>
            <person name="Edsinger-Gonzales E."/>
            <person name="Havlak P."/>
            <person name="Kuo D.-H."/>
            <person name="Larsson T."/>
            <person name="Lv J."/>
            <person name="Arendt D."/>
            <person name="Savage R."/>
            <person name="Osoegawa K."/>
            <person name="de Jong P."/>
            <person name="Lindberg D.R."/>
            <person name="Seaver E.C."/>
            <person name="Weisblat D.A."/>
            <person name="Putnam N.H."/>
            <person name="Grigoriev I.V."/>
            <person name="Rokhsar D.S."/>
        </authorList>
    </citation>
    <scope>NUCLEOTIDE SEQUENCE</scope>
    <source>
        <strain evidence="3">I ESC-2004</strain>
    </source>
</reference>
<evidence type="ECO:0000313" key="1">
    <source>
        <dbReference type="EMBL" id="ELU17313.1"/>
    </source>
</evidence>
<dbReference type="Proteomes" id="UP000014760">
    <property type="component" value="Unassembled WGS sequence"/>
</dbReference>
<evidence type="ECO:0000313" key="3">
    <source>
        <dbReference type="Proteomes" id="UP000014760"/>
    </source>
</evidence>
<protein>
    <submittedName>
        <fullName evidence="1 2">Uncharacterized protein</fullName>
    </submittedName>
</protein>
<name>R7VEP7_CAPTE</name>
<reference evidence="1 3" key="2">
    <citation type="journal article" date="2013" name="Nature">
        <title>Insights into bilaterian evolution from three spiralian genomes.</title>
        <authorList>
            <person name="Simakov O."/>
            <person name="Marletaz F."/>
            <person name="Cho S.J."/>
            <person name="Edsinger-Gonzales E."/>
            <person name="Havlak P."/>
            <person name="Hellsten U."/>
            <person name="Kuo D.H."/>
            <person name="Larsson T."/>
            <person name="Lv J."/>
            <person name="Arendt D."/>
            <person name="Savage R."/>
            <person name="Osoegawa K."/>
            <person name="de Jong P."/>
            <person name="Grimwood J."/>
            <person name="Chapman J.A."/>
            <person name="Shapiro H."/>
            <person name="Aerts A."/>
            <person name="Otillar R.P."/>
            <person name="Terry A.Y."/>
            <person name="Boore J.L."/>
            <person name="Grigoriev I.V."/>
            <person name="Lindberg D.R."/>
            <person name="Seaver E.C."/>
            <person name="Weisblat D.A."/>
            <person name="Putnam N.H."/>
            <person name="Rokhsar D.S."/>
        </authorList>
    </citation>
    <scope>NUCLEOTIDE SEQUENCE</scope>
    <source>
        <strain evidence="1 3">I ESC-2004</strain>
    </source>
</reference>
<reference evidence="2" key="3">
    <citation type="submission" date="2015-06" db="UniProtKB">
        <authorList>
            <consortium name="EnsemblMetazoa"/>
        </authorList>
    </citation>
    <scope>IDENTIFICATION</scope>
</reference>
<organism evidence="1">
    <name type="scientific">Capitella teleta</name>
    <name type="common">Polychaete worm</name>
    <dbReference type="NCBI Taxonomy" id="283909"/>
    <lineage>
        <taxon>Eukaryota</taxon>
        <taxon>Metazoa</taxon>
        <taxon>Spiralia</taxon>
        <taxon>Lophotrochozoa</taxon>
        <taxon>Annelida</taxon>
        <taxon>Polychaeta</taxon>
        <taxon>Sedentaria</taxon>
        <taxon>Scolecida</taxon>
        <taxon>Capitellidae</taxon>
        <taxon>Capitella</taxon>
    </lineage>
</organism>
<proteinExistence type="predicted"/>
<sequence length="159" mass="17420">MDLAIIVTPTLDHMQDDTSIIGSCSNARGKLCNLANKNANTSLKLTQNQRTLSLIVINASLFTVLDNCLQTEFDSLVTSRRVQKLASPSQSFHCVIDRIVSIKAAAMFKRSISSKRSFVHDAWLTIEERACSGFSIGVKHMKASLMKTITESGIASDVE</sequence>
<gene>
    <name evidence="1" type="ORF">CAPTEDRAFT_187453</name>
</gene>
<evidence type="ECO:0000313" key="2">
    <source>
        <dbReference type="EnsemblMetazoa" id="CapteP187453"/>
    </source>
</evidence>
<dbReference type="EMBL" id="KB292570">
    <property type="protein sequence ID" value="ELU17313.1"/>
    <property type="molecule type" value="Genomic_DNA"/>
</dbReference>
<dbReference type="AlphaFoldDB" id="R7VEP7"/>
<accession>R7VEP7</accession>
<dbReference type="HOGENOM" id="CLU_1662455_0_0_1"/>
<dbReference type="EnsemblMetazoa" id="CapteT187453">
    <property type="protein sequence ID" value="CapteP187453"/>
    <property type="gene ID" value="CapteG187453"/>
</dbReference>
<dbReference type="EMBL" id="AMQN01004080">
    <property type="status" value="NOT_ANNOTATED_CDS"/>
    <property type="molecule type" value="Genomic_DNA"/>
</dbReference>